<dbReference type="PANTHER" id="PTHR37299">
    <property type="entry name" value="TRANSCRIPTIONAL REGULATOR-RELATED"/>
    <property type="match status" value="1"/>
</dbReference>
<evidence type="ECO:0000313" key="4">
    <source>
        <dbReference type="EMBL" id="SIS58889.1"/>
    </source>
</evidence>
<dbReference type="Gene3D" id="2.40.50.1020">
    <property type="entry name" value="LytTr DNA-binding domain"/>
    <property type="match status" value="1"/>
</dbReference>
<dbReference type="OrthoDB" id="2168082at2"/>
<feature type="domain" description="HTH LytTR-type" evidence="3">
    <location>
        <begin position="125"/>
        <end position="224"/>
    </location>
</feature>
<dbReference type="Pfam" id="PF04397">
    <property type="entry name" value="LytTR"/>
    <property type="match status" value="1"/>
</dbReference>
<dbReference type="GO" id="GO:0000156">
    <property type="term" value="F:phosphorelay response regulator activity"/>
    <property type="evidence" value="ECO:0007669"/>
    <property type="project" value="InterPro"/>
</dbReference>
<dbReference type="Gene3D" id="3.40.50.2300">
    <property type="match status" value="1"/>
</dbReference>
<dbReference type="SMART" id="SM00850">
    <property type="entry name" value="LytTR"/>
    <property type="match status" value="1"/>
</dbReference>
<dbReference type="InterPro" id="IPR007492">
    <property type="entry name" value="LytTR_DNA-bd_dom"/>
</dbReference>
<dbReference type="Pfam" id="PF00072">
    <property type="entry name" value="Response_reg"/>
    <property type="match status" value="1"/>
</dbReference>
<evidence type="ECO:0000259" key="2">
    <source>
        <dbReference type="PROSITE" id="PS50110"/>
    </source>
</evidence>
<dbReference type="InterPro" id="IPR046947">
    <property type="entry name" value="LytR-like"/>
</dbReference>
<keyword evidence="1" id="KW-0597">Phosphoprotein</keyword>
<dbReference type="AlphaFoldDB" id="A0A1N7KBH7"/>
<evidence type="ECO:0000256" key="1">
    <source>
        <dbReference type="PROSITE-ProRule" id="PRU00169"/>
    </source>
</evidence>
<proteinExistence type="predicted"/>
<organism evidence="4 5">
    <name type="scientific">Chryseobacterium ureilyticum</name>
    <dbReference type="NCBI Taxonomy" id="373668"/>
    <lineage>
        <taxon>Bacteria</taxon>
        <taxon>Pseudomonadati</taxon>
        <taxon>Bacteroidota</taxon>
        <taxon>Flavobacteriia</taxon>
        <taxon>Flavobacteriales</taxon>
        <taxon>Weeksellaceae</taxon>
        <taxon>Chryseobacterium group</taxon>
        <taxon>Chryseobacterium</taxon>
    </lineage>
</organism>
<dbReference type="SMART" id="SM00448">
    <property type="entry name" value="REC"/>
    <property type="match status" value="1"/>
</dbReference>
<dbReference type="InterPro" id="IPR011006">
    <property type="entry name" value="CheY-like_superfamily"/>
</dbReference>
<accession>A0A1N7KBH7</accession>
<dbReference type="FunFam" id="3.40.50.2300:FF:000051">
    <property type="entry name" value="Two-component response regulator yehT"/>
    <property type="match status" value="1"/>
</dbReference>
<dbReference type="PROSITE" id="PS50110">
    <property type="entry name" value="RESPONSE_REGULATORY"/>
    <property type="match status" value="1"/>
</dbReference>
<gene>
    <name evidence="4" type="ORF">SAMN05421786_101358</name>
</gene>
<evidence type="ECO:0000259" key="3">
    <source>
        <dbReference type="PROSITE" id="PS50930"/>
    </source>
</evidence>
<dbReference type="InterPro" id="IPR001789">
    <property type="entry name" value="Sig_transdc_resp-reg_receiver"/>
</dbReference>
<dbReference type="Proteomes" id="UP000186744">
    <property type="component" value="Unassembled WGS sequence"/>
</dbReference>
<evidence type="ECO:0000313" key="5">
    <source>
        <dbReference type="Proteomes" id="UP000186744"/>
    </source>
</evidence>
<dbReference type="STRING" id="373668.SAMN05421786_101358"/>
<keyword evidence="5" id="KW-1185">Reference proteome</keyword>
<protein>
    <submittedName>
        <fullName evidence="4">Two component transcriptional regulator, LytTR family</fullName>
    </submittedName>
</protein>
<feature type="domain" description="Response regulatory" evidence="2">
    <location>
        <begin position="3"/>
        <end position="114"/>
    </location>
</feature>
<sequence>MINCIIVDDEPLAATLLENHISKIDHLKLVGKAENAMEAYKLLQNQTVDLMFLDIQMPHFNGIDFLRSLSQKPRTIFTTAYREFAIEGFELEAVDYILKPITFERFFKAVERVLRNIADTKDNFIILKTDGMHRKIHLTDIIYIESQGNDIKVTLSTQESFIAKSKIIDMESALATKGFLRIHRSFIMNIEYVTAFNTNEILLGNHKIPVGRSYKQEFDNFVNKVSKNKLL</sequence>
<name>A0A1N7KBH7_9FLAO</name>
<dbReference type="RefSeq" id="WP_076549440.1">
    <property type="nucleotide sequence ID" value="NZ_FTOL01000001.1"/>
</dbReference>
<dbReference type="PROSITE" id="PS50930">
    <property type="entry name" value="HTH_LYTTR"/>
    <property type="match status" value="1"/>
</dbReference>
<dbReference type="SUPFAM" id="SSF52172">
    <property type="entry name" value="CheY-like"/>
    <property type="match status" value="1"/>
</dbReference>
<reference evidence="5" key="1">
    <citation type="submission" date="2017-01" db="EMBL/GenBank/DDBJ databases">
        <authorList>
            <person name="Varghese N."/>
            <person name="Submissions S."/>
        </authorList>
    </citation>
    <scope>NUCLEOTIDE SEQUENCE [LARGE SCALE GENOMIC DNA]</scope>
    <source>
        <strain evidence="5">DSM 18017</strain>
    </source>
</reference>
<dbReference type="GO" id="GO:0003677">
    <property type="term" value="F:DNA binding"/>
    <property type="evidence" value="ECO:0007669"/>
    <property type="project" value="InterPro"/>
</dbReference>
<dbReference type="EMBL" id="FTOL01000001">
    <property type="protein sequence ID" value="SIS58889.1"/>
    <property type="molecule type" value="Genomic_DNA"/>
</dbReference>
<feature type="modified residue" description="4-aspartylphosphate" evidence="1">
    <location>
        <position position="54"/>
    </location>
</feature>
<dbReference type="PANTHER" id="PTHR37299:SF1">
    <property type="entry name" value="STAGE 0 SPORULATION PROTEIN A HOMOLOG"/>
    <property type="match status" value="1"/>
</dbReference>